<reference evidence="7" key="2">
    <citation type="submission" date="2017-03" db="EMBL/GenBank/DDBJ databases">
        <title>Draft genome sequence of Moraxella equi CCUG 4950T type strain.</title>
        <authorList>
            <person name="Salva-Serra F."/>
            <person name="Engstrom-Jakobsson H."/>
            <person name="Thorell K."/>
            <person name="Jaen-Luchoro D."/>
            <person name="Gonzales-Siles L."/>
            <person name="Karlsson R."/>
            <person name="Yazdan S."/>
            <person name="Boulund F."/>
            <person name="Johnning A."/>
            <person name="Engstrand L."/>
            <person name="Kristiansson E."/>
            <person name="Moore E."/>
        </authorList>
    </citation>
    <scope>NUCLEOTIDE SEQUENCE [LARGE SCALE GENOMIC DNA]</scope>
    <source>
        <strain evidence="7">CCUG 4441</strain>
    </source>
</reference>
<dbReference type="Gene3D" id="2.40.160.90">
    <property type="match status" value="1"/>
</dbReference>
<dbReference type="EMBL" id="MXAN01000008">
    <property type="protein sequence ID" value="OPH39041.1"/>
    <property type="molecule type" value="Genomic_DNA"/>
</dbReference>
<sequence length="253" mass="26461">MKKFALSILAVSSLALTACGGGGSSEAVTGGQTNPTTPVVKPNQPSNPQPPVTTSQYTGKSAVINTKTNTDGDIVAISTDNINTLKVNGKTFTIGQSGISSGTFSDINQKDLHTVISGTHMTHAKYGFVRDKNAQMEYYFYQGDQTPVANIPKSGVVNYTGRSTYACEKCNGEHIKGTSKFTADFGKKTLTGNISNERANVALNAKISGNTFSGKNSAGTQTEGAFFGKNAEEVSGIYLNNGQAFAGAFGAKK</sequence>
<evidence type="ECO:0000259" key="3">
    <source>
        <dbReference type="Pfam" id="PF01298"/>
    </source>
</evidence>
<accession>A0A1B8PW65</accession>
<dbReference type="Pfam" id="PF01298">
    <property type="entry name" value="TbpB_B_D"/>
    <property type="match status" value="1"/>
</dbReference>
<evidence type="ECO:0000313" key="5">
    <source>
        <dbReference type="EMBL" id="OPH39041.1"/>
    </source>
</evidence>
<dbReference type="Proteomes" id="UP000191025">
    <property type="component" value="Unassembled WGS sequence"/>
</dbReference>
<evidence type="ECO:0000313" key="7">
    <source>
        <dbReference type="Proteomes" id="UP000191025"/>
    </source>
</evidence>
<dbReference type="AlphaFoldDB" id="A0A1B8PW65"/>
<protein>
    <recommendedName>
        <fullName evidence="3">Transferrin-binding protein B C-lobe/N-lobe beta-barrel domain-containing protein</fullName>
    </recommendedName>
</protein>
<dbReference type="InterPro" id="IPR001677">
    <property type="entry name" value="TbpB_B_D"/>
</dbReference>
<dbReference type="RefSeq" id="WP_062500910.1">
    <property type="nucleotide sequence ID" value="NZ_JARDJM010000032.1"/>
</dbReference>
<evidence type="ECO:0000313" key="6">
    <source>
        <dbReference type="Proteomes" id="UP000092607"/>
    </source>
</evidence>
<keyword evidence="2" id="KW-0732">Signal</keyword>
<evidence type="ECO:0000256" key="1">
    <source>
        <dbReference type="SAM" id="MobiDB-lite"/>
    </source>
</evidence>
<proteinExistence type="predicted"/>
<feature type="chain" id="PRO_5015061007" description="Transferrin-binding protein B C-lobe/N-lobe beta-barrel domain-containing protein" evidence="2">
    <location>
        <begin position="21"/>
        <end position="253"/>
    </location>
</feature>
<dbReference type="EMBL" id="LZMS01000092">
    <property type="protein sequence ID" value="OBX60111.1"/>
    <property type="molecule type" value="Genomic_DNA"/>
</dbReference>
<reference evidence="4 6" key="1">
    <citation type="submission" date="2016-06" db="EMBL/GenBank/DDBJ databases">
        <title>Draft genome of Moraxella lacunata CCUG 57757A.</title>
        <authorList>
            <person name="Salva-Serra F."/>
            <person name="Engstrom-Jakobsson H."/>
            <person name="Thorell K."/>
            <person name="Gonzales-Siles L."/>
            <person name="Karlsson R."/>
            <person name="Boulund F."/>
            <person name="Engstrand L."/>
            <person name="Kristiansson E."/>
            <person name="Moore E."/>
        </authorList>
    </citation>
    <scope>NUCLEOTIDE SEQUENCE [LARGE SCALE GENOMIC DNA]</scope>
    <source>
        <strain evidence="4 6">CCUG 57757A</strain>
    </source>
</reference>
<dbReference type="OrthoDB" id="6660701at2"/>
<dbReference type="NCBIfam" id="NF041636">
    <property type="entry name" value="slam_lipo"/>
    <property type="match status" value="1"/>
</dbReference>
<evidence type="ECO:0000256" key="2">
    <source>
        <dbReference type="SAM" id="SignalP"/>
    </source>
</evidence>
<dbReference type="InterPro" id="IPR011250">
    <property type="entry name" value="OMP/PagP_B-barrel"/>
</dbReference>
<organism evidence="4 6">
    <name type="scientific">Moraxella lacunata</name>
    <dbReference type="NCBI Taxonomy" id="477"/>
    <lineage>
        <taxon>Bacteria</taxon>
        <taxon>Pseudomonadati</taxon>
        <taxon>Pseudomonadota</taxon>
        <taxon>Gammaproteobacteria</taxon>
        <taxon>Moraxellales</taxon>
        <taxon>Moraxellaceae</taxon>
        <taxon>Moraxella</taxon>
    </lineage>
</organism>
<feature type="domain" description="Transferrin-binding protein B C-lobe/N-lobe beta-barrel" evidence="3">
    <location>
        <begin position="151"/>
        <end position="253"/>
    </location>
</feature>
<feature type="compositionally biased region" description="Polar residues" evidence="1">
    <location>
        <begin position="26"/>
        <end position="37"/>
    </location>
</feature>
<reference evidence="5" key="3">
    <citation type="submission" date="2017-03" db="EMBL/GenBank/DDBJ databases">
        <authorList>
            <person name="Afonso C.L."/>
            <person name="Miller P.J."/>
            <person name="Scott M.A."/>
            <person name="Spackman E."/>
            <person name="Goraichik I."/>
            <person name="Dimitrov K.M."/>
            <person name="Suarez D.L."/>
            <person name="Swayne D.E."/>
        </authorList>
    </citation>
    <scope>NUCLEOTIDE SEQUENCE</scope>
    <source>
        <strain evidence="5">CCUG 4441</strain>
    </source>
</reference>
<dbReference type="SUPFAM" id="SSF56925">
    <property type="entry name" value="OMPA-like"/>
    <property type="match status" value="1"/>
</dbReference>
<dbReference type="Proteomes" id="UP000092607">
    <property type="component" value="Unassembled WGS sequence"/>
</dbReference>
<dbReference type="PROSITE" id="PS51257">
    <property type="entry name" value="PROKAR_LIPOPROTEIN"/>
    <property type="match status" value="1"/>
</dbReference>
<comment type="caution">
    <text evidence="4">The sequence shown here is derived from an EMBL/GenBank/DDBJ whole genome shotgun (WGS) entry which is preliminary data.</text>
</comment>
<feature type="signal peptide" evidence="2">
    <location>
        <begin position="1"/>
        <end position="20"/>
    </location>
</feature>
<name>A0A1B8PW65_MORLA</name>
<dbReference type="InterPro" id="IPR054843">
    <property type="entry name" value="Slam_hemophilin_C"/>
</dbReference>
<gene>
    <name evidence="4" type="ORF">A9309_10175</name>
    <name evidence="5" type="ORF">B5J94_01445</name>
</gene>
<evidence type="ECO:0000313" key="4">
    <source>
        <dbReference type="EMBL" id="OBX60111.1"/>
    </source>
</evidence>
<feature type="region of interest" description="Disordered" evidence="1">
    <location>
        <begin position="23"/>
        <end position="57"/>
    </location>
</feature>